<evidence type="ECO:0008006" key="5">
    <source>
        <dbReference type="Google" id="ProtNLM"/>
    </source>
</evidence>
<dbReference type="SUPFAM" id="SSF47729">
    <property type="entry name" value="IHF-like DNA-binding proteins"/>
    <property type="match status" value="1"/>
</dbReference>
<dbReference type="Pfam" id="PF00216">
    <property type="entry name" value="Bac_DNA_binding"/>
    <property type="match status" value="1"/>
</dbReference>
<dbReference type="InterPro" id="IPR010992">
    <property type="entry name" value="IHF-like_DNA-bd_dom_sf"/>
</dbReference>
<gene>
    <name evidence="3" type="ORF">F9K24_20220</name>
</gene>
<keyword evidence="2" id="KW-0238">DNA-binding</keyword>
<comment type="similarity">
    <text evidence="1">Belongs to the bacterial histone-like protein family.</text>
</comment>
<dbReference type="GO" id="GO:0030527">
    <property type="term" value="F:structural constituent of chromatin"/>
    <property type="evidence" value="ECO:0007669"/>
    <property type="project" value="InterPro"/>
</dbReference>
<dbReference type="GO" id="GO:0003677">
    <property type="term" value="F:DNA binding"/>
    <property type="evidence" value="ECO:0007669"/>
    <property type="project" value="UniProtKB-KW"/>
</dbReference>
<dbReference type="InterPro" id="IPR000119">
    <property type="entry name" value="Hist_DNA-bd"/>
</dbReference>
<protein>
    <recommendedName>
        <fullName evidence="5">DNA-binding protein</fullName>
    </recommendedName>
</protein>
<evidence type="ECO:0000256" key="1">
    <source>
        <dbReference type="ARBA" id="ARBA00010529"/>
    </source>
</evidence>
<dbReference type="EMBL" id="WBUI01000033">
    <property type="protein sequence ID" value="KAB2929320.1"/>
    <property type="molecule type" value="Genomic_DNA"/>
</dbReference>
<organism evidence="3 4">
    <name type="scientific">Leptonema illini</name>
    <dbReference type="NCBI Taxonomy" id="183"/>
    <lineage>
        <taxon>Bacteria</taxon>
        <taxon>Pseudomonadati</taxon>
        <taxon>Spirochaetota</taxon>
        <taxon>Spirochaetia</taxon>
        <taxon>Leptospirales</taxon>
        <taxon>Leptospiraceae</taxon>
        <taxon>Leptonema</taxon>
    </lineage>
</organism>
<dbReference type="Proteomes" id="UP000460298">
    <property type="component" value="Unassembled WGS sequence"/>
</dbReference>
<name>A0A833GXY7_9LEPT</name>
<dbReference type="AlphaFoldDB" id="A0A833GXY7"/>
<dbReference type="Gene3D" id="4.10.520.10">
    <property type="entry name" value="IHF-like DNA-binding proteins"/>
    <property type="match status" value="1"/>
</dbReference>
<evidence type="ECO:0000256" key="2">
    <source>
        <dbReference type="ARBA" id="ARBA00023125"/>
    </source>
</evidence>
<accession>A0A833GXY7</accession>
<comment type="caution">
    <text evidence="3">The sequence shown here is derived from an EMBL/GenBank/DDBJ whole genome shotgun (WGS) entry which is preliminary data.</text>
</comment>
<reference evidence="3 4" key="1">
    <citation type="submission" date="2019-10" db="EMBL/GenBank/DDBJ databases">
        <title>Extracellular Electron Transfer in a Candidatus Methanoperedens spp. Enrichment Culture.</title>
        <authorList>
            <person name="Berger S."/>
            <person name="Rangel Shaw D."/>
            <person name="Berben T."/>
            <person name="In 'T Zandt M."/>
            <person name="Frank J."/>
            <person name="Reimann J."/>
            <person name="Jetten M.S.M."/>
            <person name="Welte C.U."/>
        </authorList>
    </citation>
    <scope>NUCLEOTIDE SEQUENCE [LARGE SCALE GENOMIC DNA]</scope>
    <source>
        <strain evidence="3">SB12</strain>
    </source>
</reference>
<proteinExistence type="inferred from homology"/>
<sequence>MSFRGIRVATKKTTKKAPAAKAKASNGKYSFLDSLLEGVVESTSVNKKGEVVLKKSDLKQALEASLLEAGKAAARGEKVRLPVIGTLMMKDVAARKAGKALNRFTGEMVDVAARPASRKPRWSFPKSLKDLFADKKNWK</sequence>
<evidence type="ECO:0000313" key="3">
    <source>
        <dbReference type="EMBL" id="KAB2929320.1"/>
    </source>
</evidence>
<evidence type="ECO:0000313" key="4">
    <source>
        <dbReference type="Proteomes" id="UP000460298"/>
    </source>
</evidence>